<dbReference type="InterPro" id="IPR036010">
    <property type="entry name" value="2Fe-2S_ferredoxin-like_sf"/>
</dbReference>
<evidence type="ECO:0000256" key="2">
    <source>
        <dbReference type="ARBA" id="ARBA00022714"/>
    </source>
</evidence>
<dbReference type="PROSITE" id="PS51085">
    <property type="entry name" value="2FE2S_FER_2"/>
    <property type="match status" value="1"/>
</dbReference>
<dbReference type="SUPFAM" id="SSF54292">
    <property type="entry name" value="2Fe-2S ferredoxin-like"/>
    <property type="match status" value="1"/>
</dbReference>
<keyword evidence="2" id="KW-0001">2Fe-2S</keyword>
<dbReference type="InterPro" id="IPR006058">
    <property type="entry name" value="2Fe2S_fd_BS"/>
</dbReference>
<dbReference type="PANTHER" id="PTHR47354">
    <property type="entry name" value="NADH OXIDOREDUCTASE HCR"/>
    <property type="match status" value="1"/>
</dbReference>
<dbReference type="Gene3D" id="2.40.30.10">
    <property type="entry name" value="Translation factors"/>
    <property type="match status" value="1"/>
</dbReference>
<dbReference type="Pfam" id="PF00111">
    <property type="entry name" value="Fer2"/>
    <property type="match status" value="1"/>
</dbReference>
<dbReference type="AlphaFoldDB" id="A0A7Y6NRX1"/>
<dbReference type="InterPro" id="IPR001433">
    <property type="entry name" value="OxRdtase_FAD/NAD-bd"/>
</dbReference>
<dbReference type="PRINTS" id="PR00410">
    <property type="entry name" value="PHEHYDRXLASE"/>
</dbReference>
<protein>
    <submittedName>
        <fullName evidence="5">2Fe-2S iron-sulfur cluster binding domain-containing protein</fullName>
    </submittedName>
</protein>
<evidence type="ECO:0000256" key="1">
    <source>
        <dbReference type="ARBA" id="ARBA00001974"/>
    </source>
</evidence>
<keyword evidence="2" id="KW-0479">Metal-binding</keyword>
<evidence type="ECO:0000313" key="6">
    <source>
        <dbReference type="Proteomes" id="UP000529637"/>
    </source>
</evidence>
<dbReference type="Proteomes" id="UP000529637">
    <property type="component" value="Unassembled WGS sequence"/>
</dbReference>
<dbReference type="InterPro" id="IPR012675">
    <property type="entry name" value="Beta-grasp_dom_sf"/>
</dbReference>
<feature type="domain" description="FAD-binding FR-type" evidence="4">
    <location>
        <begin position="97"/>
        <end position="196"/>
    </location>
</feature>
<dbReference type="EMBL" id="JABWMJ010000011">
    <property type="protein sequence ID" value="NUZ08206.1"/>
    <property type="molecule type" value="Genomic_DNA"/>
</dbReference>
<dbReference type="Gene3D" id="3.10.20.30">
    <property type="match status" value="1"/>
</dbReference>
<dbReference type="PROSITE" id="PS51384">
    <property type="entry name" value="FAD_FR"/>
    <property type="match status" value="1"/>
</dbReference>
<dbReference type="SUPFAM" id="SSF52343">
    <property type="entry name" value="Ferredoxin reductase-like, C-terminal NADP-linked domain"/>
    <property type="match status" value="1"/>
</dbReference>
<organism evidence="5 6">
    <name type="scientific">Piscinibacter koreensis</name>
    <dbReference type="NCBI Taxonomy" id="2742824"/>
    <lineage>
        <taxon>Bacteria</taxon>
        <taxon>Pseudomonadati</taxon>
        <taxon>Pseudomonadota</taxon>
        <taxon>Betaproteobacteria</taxon>
        <taxon>Burkholderiales</taxon>
        <taxon>Sphaerotilaceae</taxon>
        <taxon>Piscinibacter</taxon>
    </lineage>
</organism>
<name>A0A7Y6NRX1_9BURK</name>
<dbReference type="InterPro" id="IPR050415">
    <property type="entry name" value="MRET"/>
</dbReference>
<dbReference type="Pfam" id="PF00175">
    <property type="entry name" value="NAD_binding_1"/>
    <property type="match status" value="1"/>
</dbReference>
<dbReference type="InterPro" id="IPR001041">
    <property type="entry name" value="2Fe-2S_ferredoxin-type"/>
</dbReference>
<dbReference type="CDD" id="cd00207">
    <property type="entry name" value="fer2"/>
    <property type="match status" value="1"/>
</dbReference>
<dbReference type="RefSeq" id="WP_176071040.1">
    <property type="nucleotide sequence ID" value="NZ_JABWMJ010000011.1"/>
</dbReference>
<dbReference type="Gene3D" id="3.40.50.80">
    <property type="entry name" value="Nucleotide-binding domain of ferredoxin-NADP reductase (FNR) module"/>
    <property type="match status" value="1"/>
</dbReference>
<dbReference type="GO" id="GO:0051537">
    <property type="term" value="F:2 iron, 2 sulfur cluster binding"/>
    <property type="evidence" value="ECO:0007669"/>
    <property type="project" value="UniProtKB-KW"/>
</dbReference>
<proteinExistence type="predicted"/>
<accession>A0A7Y6NRX1</accession>
<keyword evidence="2" id="KW-0408">Iron</keyword>
<evidence type="ECO:0000313" key="5">
    <source>
        <dbReference type="EMBL" id="NUZ08206.1"/>
    </source>
</evidence>
<evidence type="ECO:0000259" key="3">
    <source>
        <dbReference type="PROSITE" id="PS51085"/>
    </source>
</evidence>
<dbReference type="Pfam" id="PF00970">
    <property type="entry name" value="FAD_binding_6"/>
    <property type="match status" value="1"/>
</dbReference>
<dbReference type="InterPro" id="IPR008333">
    <property type="entry name" value="Cbr1-like_FAD-bd_dom"/>
</dbReference>
<comment type="caution">
    <text evidence="5">The sequence shown here is derived from an EMBL/GenBank/DDBJ whole genome shotgun (WGS) entry which is preliminary data.</text>
</comment>
<dbReference type="InterPro" id="IPR017927">
    <property type="entry name" value="FAD-bd_FR_type"/>
</dbReference>
<keyword evidence="2" id="KW-0411">Iron-sulfur</keyword>
<dbReference type="PANTHER" id="PTHR47354:SF5">
    <property type="entry name" value="PROTEIN RFBI"/>
    <property type="match status" value="1"/>
</dbReference>
<dbReference type="InterPro" id="IPR039261">
    <property type="entry name" value="FNR_nucleotide-bd"/>
</dbReference>
<dbReference type="InterPro" id="IPR017938">
    <property type="entry name" value="Riboflavin_synthase-like_b-brl"/>
</dbReference>
<gene>
    <name evidence="5" type="ORF">HQN59_20815</name>
</gene>
<dbReference type="PROSITE" id="PS00197">
    <property type="entry name" value="2FE2S_FER_1"/>
    <property type="match status" value="1"/>
</dbReference>
<feature type="domain" description="2Fe-2S ferredoxin-type" evidence="3">
    <location>
        <begin position="2"/>
        <end position="90"/>
    </location>
</feature>
<comment type="cofactor">
    <cofactor evidence="1">
        <name>FAD</name>
        <dbReference type="ChEBI" id="CHEBI:57692"/>
    </cofactor>
</comment>
<sequence>MAIVHLANRKQFEAKPGVTLLDAAGTAGLVLEHSCRTGRCGTCKARVRSGSTALVKRNDCLGPEERRAGWVLTCATAALSDVELEIVDLGIFEPFPVRTLPCRIDALERPADGVMQVTLRLPREVRLQYLPGQSIDVIRAGIKRSYSIANAPQPDARLELHVREIDAGVLSAYWFGHARVGDLLHLEGPRGTFFLRDVAGRDLVVLVTGTGIAPLKAMLSQLAAEPGEAQPRSIALYWGARRPADLYADPRAFHPALRYVPVLSRADAGWHGERGHVHEALLRDGVDPACAVVYACGSRQMVDAARAALAAVGLASPCFVADAFVPSSPTPRGEHGEAS</sequence>
<reference evidence="5 6" key="1">
    <citation type="submission" date="2020-06" db="EMBL/GenBank/DDBJ databases">
        <title>Schlegella sp. ID0723 isolated from air conditioner.</title>
        <authorList>
            <person name="Kim D.Y."/>
            <person name="Kim D.-U."/>
        </authorList>
    </citation>
    <scope>NUCLEOTIDE SEQUENCE [LARGE SCALE GENOMIC DNA]</scope>
    <source>
        <strain evidence="5 6">ID0723</strain>
    </source>
</reference>
<dbReference type="SUPFAM" id="SSF63380">
    <property type="entry name" value="Riboflavin synthase domain-like"/>
    <property type="match status" value="1"/>
</dbReference>
<dbReference type="GO" id="GO:0016491">
    <property type="term" value="F:oxidoreductase activity"/>
    <property type="evidence" value="ECO:0007669"/>
    <property type="project" value="InterPro"/>
</dbReference>
<keyword evidence="6" id="KW-1185">Reference proteome</keyword>
<evidence type="ECO:0000259" key="4">
    <source>
        <dbReference type="PROSITE" id="PS51384"/>
    </source>
</evidence>